<keyword evidence="1" id="KW-1133">Transmembrane helix</keyword>
<reference evidence="2" key="1">
    <citation type="submission" date="2020-03" db="EMBL/GenBank/DDBJ databases">
        <title>Five strains of Vibrio campbellii isolated from Mariana Trench.</title>
        <authorList>
            <person name="Liang J."/>
            <person name="Zhang X.-H."/>
        </authorList>
    </citation>
    <scope>NUCLEOTIDE SEQUENCE</scope>
    <source>
        <strain evidence="2">LJC013</strain>
    </source>
</reference>
<evidence type="ECO:0000313" key="3">
    <source>
        <dbReference type="Proteomes" id="UP001059912"/>
    </source>
</evidence>
<keyword evidence="1" id="KW-0812">Transmembrane</keyword>
<keyword evidence="3" id="KW-1185">Reference proteome</keyword>
<protein>
    <recommendedName>
        <fullName evidence="4">Phage coat protein</fullName>
    </recommendedName>
</protein>
<dbReference type="SUPFAM" id="SSF57987">
    <property type="entry name" value="Inovirus (filamentous phage) major coat protein"/>
    <property type="match status" value="1"/>
</dbReference>
<name>A0ABY5IC14_9VIBR</name>
<dbReference type="EMBL" id="CP050470">
    <property type="protein sequence ID" value="UTZ30853.1"/>
    <property type="molecule type" value="Genomic_DNA"/>
</dbReference>
<proteinExistence type="predicted"/>
<dbReference type="InterPro" id="IPR008020">
    <property type="entry name" value="G8P"/>
</dbReference>
<gene>
    <name evidence="2" type="ORF">HB762_05305</name>
</gene>
<evidence type="ECO:0000256" key="1">
    <source>
        <dbReference type="SAM" id="Phobius"/>
    </source>
</evidence>
<evidence type="ECO:0008006" key="4">
    <source>
        <dbReference type="Google" id="ProtNLM"/>
    </source>
</evidence>
<dbReference type="InterPro" id="IPR023390">
    <property type="entry name" value="Phage_M13_G8P_capsid_dom_sf"/>
</dbReference>
<organism evidence="2 3">
    <name type="scientific">Vibrio campbellii</name>
    <dbReference type="NCBI Taxonomy" id="680"/>
    <lineage>
        <taxon>Bacteria</taxon>
        <taxon>Pseudomonadati</taxon>
        <taxon>Pseudomonadota</taxon>
        <taxon>Gammaproteobacteria</taxon>
        <taxon>Vibrionales</taxon>
        <taxon>Vibrionaceae</taxon>
        <taxon>Vibrio</taxon>
    </lineage>
</organism>
<accession>A0ABY5IC14</accession>
<evidence type="ECO:0000313" key="2">
    <source>
        <dbReference type="EMBL" id="UTZ30853.1"/>
    </source>
</evidence>
<dbReference type="Gene3D" id="1.20.5.80">
    <property type="match status" value="1"/>
</dbReference>
<dbReference type="PIRSF" id="PIRSF004117">
    <property type="entry name" value="Phage_coat_B"/>
    <property type="match status" value="1"/>
</dbReference>
<dbReference type="RefSeq" id="WP_255900732.1">
    <property type="nucleotide sequence ID" value="NZ_CP050470.1"/>
</dbReference>
<feature type="transmembrane region" description="Helical" evidence="1">
    <location>
        <begin position="59"/>
        <end position="78"/>
    </location>
</feature>
<keyword evidence="1" id="KW-0472">Membrane</keyword>
<sequence>MNNQRSETAKSGSLEAAGRVVLTLGLLTVATTASADPALPAAATQAFTTLGSYVSEMLTSTWGVAVPCTLGLIGIKLFKKGANKAT</sequence>
<dbReference type="Pfam" id="PF19199">
    <property type="entry name" value="Phage_coatGP8"/>
    <property type="match status" value="1"/>
</dbReference>
<dbReference type="Proteomes" id="UP001059912">
    <property type="component" value="Chromosome 1"/>
</dbReference>